<dbReference type="GO" id="GO:0005674">
    <property type="term" value="C:transcription factor TFIIF complex"/>
    <property type="evidence" value="ECO:0007669"/>
    <property type="project" value="InterPro"/>
</dbReference>
<keyword evidence="7" id="KW-0539">Nucleus</keyword>
<dbReference type="GO" id="GO:0003743">
    <property type="term" value="F:translation initiation factor activity"/>
    <property type="evidence" value="ECO:0007669"/>
    <property type="project" value="UniProtKB-KW"/>
</dbReference>
<name>A0A0K3CLB1_RHOTO</name>
<keyword evidence="13" id="KW-0396">Initiation factor</keyword>
<evidence type="ECO:0000256" key="4">
    <source>
        <dbReference type="ARBA" id="ARBA00023015"/>
    </source>
</evidence>
<feature type="domain" description="TFIIF beta subunit HTH" evidence="11">
    <location>
        <begin position="276"/>
        <end position="339"/>
    </location>
</feature>
<dbReference type="AlphaFoldDB" id="A0A0K3CLB1"/>
<dbReference type="Pfam" id="PF02270">
    <property type="entry name" value="TFIIF_beta"/>
    <property type="match status" value="1"/>
</dbReference>
<evidence type="ECO:0000256" key="8">
    <source>
        <dbReference type="ARBA" id="ARBA00081473"/>
    </source>
</evidence>
<dbReference type="InterPro" id="IPR040504">
    <property type="entry name" value="TFIIF_beta_N"/>
</dbReference>
<evidence type="ECO:0000259" key="11">
    <source>
        <dbReference type="Pfam" id="PF02270"/>
    </source>
</evidence>
<evidence type="ECO:0000256" key="6">
    <source>
        <dbReference type="ARBA" id="ARBA00023163"/>
    </source>
</evidence>
<dbReference type="FunFam" id="1.10.10.10:FF:000035">
    <property type="entry name" value="General transcription factor IIF subunit 2"/>
    <property type="match status" value="1"/>
</dbReference>
<evidence type="ECO:0000256" key="3">
    <source>
        <dbReference type="ARBA" id="ARBA00021453"/>
    </source>
</evidence>
<dbReference type="GO" id="GO:0006367">
    <property type="term" value="P:transcription initiation at RNA polymerase II promoter"/>
    <property type="evidence" value="ECO:0007669"/>
    <property type="project" value="InterPro"/>
</dbReference>
<comment type="similarity">
    <text evidence="2">Belongs to the TFIIF beta subunit family.</text>
</comment>
<dbReference type="InterPro" id="IPR011039">
    <property type="entry name" value="TFIIF_interaction"/>
</dbReference>
<keyword evidence="13" id="KW-0648">Protein biosynthesis</keyword>
<dbReference type="InterPro" id="IPR036390">
    <property type="entry name" value="WH_DNA-bd_sf"/>
</dbReference>
<evidence type="ECO:0000256" key="5">
    <source>
        <dbReference type="ARBA" id="ARBA00023125"/>
    </source>
</evidence>
<dbReference type="Pfam" id="PF17683">
    <property type="entry name" value="TFIIF_beta_N"/>
    <property type="match status" value="1"/>
</dbReference>
<dbReference type="Proteomes" id="UP000199069">
    <property type="component" value="Unassembled WGS sequence"/>
</dbReference>
<keyword evidence="5" id="KW-0238">DNA-binding</keyword>
<dbReference type="InterPro" id="IPR036388">
    <property type="entry name" value="WH-like_DNA-bd_sf"/>
</dbReference>
<dbReference type="InterPro" id="IPR003196">
    <property type="entry name" value="TFIIF_beta"/>
</dbReference>
<evidence type="ECO:0000256" key="9">
    <source>
        <dbReference type="ARBA" id="ARBA00081863"/>
    </source>
</evidence>
<feature type="region of interest" description="Disordered" evidence="10">
    <location>
        <begin position="1"/>
        <end position="44"/>
    </location>
</feature>
<keyword evidence="4" id="KW-0805">Transcription regulation</keyword>
<feature type="compositionally biased region" description="Basic and acidic residues" evidence="10">
    <location>
        <begin position="1"/>
        <end position="28"/>
    </location>
</feature>
<reference evidence="13 14" key="1">
    <citation type="submission" date="2015-07" db="EMBL/GenBank/DDBJ databases">
        <authorList>
            <person name="Cajimat M.N.B."/>
            <person name="Milazzo M.L."/>
            <person name="Fulhorst C.F."/>
        </authorList>
    </citation>
    <scope>NUCLEOTIDE SEQUENCE [LARGE SCALE GENOMIC DNA]</scope>
    <source>
        <strain evidence="13">Single colony</strain>
    </source>
</reference>
<evidence type="ECO:0000256" key="2">
    <source>
        <dbReference type="ARBA" id="ARBA00009543"/>
    </source>
</evidence>
<sequence length="409" mass="44308">MAFAFRKDALPEEFEAEHGTIDLTDDTKPGTGGAGGDDGEDEDLDLGRAKQRVWLCKVPRFLLEKWQQAQSEGEILGRLRVWDEKDASGQPKIAVILQDSPSTSSQPTPGPSSSRDSKPDLKGKRPASMSAGDGVPTEYKLTMQNSESRNLFVFGEKVEEVMESGEEGARKKRRITSLLGTVAHECSLTPSISSADASAAYARILRERQRKAAEPKRTLKRLEVDDATANRLASGMGAAGIKGRVATFNELFFIRAQNTSSKAKPGSSAAAQRNTKMEKPALLDEIFTRFSSAPYWSFRTLNDHLRQPQTYLREVLGEVAHLVPKGPYANMWALKPEFKGTQGVRSVGAANAGPGGSTSASSGRTEARAGVKQETEAILGNVPAVKKEERADEYGGGDDDSDDDLEMVS</sequence>
<accession>A0A0K3CLB1</accession>
<feature type="compositionally biased region" description="Low complexity" evidence="10">
    <location>
        <begin position="100"/>
        <end position="114"/>
    </location>
</feature>
<dbReference type="STRING" id="5286.A0A0K3CLB1"/>
<dbReference type="EMBL" id="CWKI01000010">
    <property type="protein sequence ID" value="CTR09482.1"/>
    <property type="molecule type" value="Genomic_DNA"/>
</dbReference>
<evidence type="ECO:0000256" key="7">
    <source>
        <dbReference type="ARBA" id="ARBA00023242"/>
    </source>
</evidence>
<dbReference type="CDD" id="cd07980">
    <property type="entry name" value="TFIIF_beta"/>
    <property type="match status" value="1"/>
</dbReference>
<feature type="region of interest" description="Disordered" evidence="10">
    <location>
        <begin position="94"/>
        <end position="142"/>
    </location>
</feature>
<gene>
    <name evidence="13" type="primary">FGENESH: predicted gene_10.180</name>
    <name evidence="13" type="ORF">BN2166_0053430</name>
</gene>
<keyword evidence="6" id="KW-0804">Transcription</keyword>
<dbReference type="OMA" id="FERWQYW"/>
<dbReference type="SUPFAM" id="SSF46785">
    <property type="entry name" value="Winged helix' DNA-binding domain"/>
    <property type="match status" value="1"/>
</dbReference>
<evidence type="ECO:0000259" key="12">
    <source>
        <dbReference type="Pfam" id="PF17683"/>
    </source>
</evidence>
<dbReference type="InterPro" id="IPR040450">
    <property type="entry name" value="TFIIF_beta_HTH"/>
</dbReference>
<evidence type="ECO:0000256" key="10">
    <source>
        <dbReference type="SAM" id="MobiDB-lite"/>
    </source>
</evidence>
<dbReference type="PANTHER" id="PTHR10445">
    <property type="entry name" value="GENERAL TRANSCRIPTION FACTOR IIF SUBUNIT 2"/>
    <property type="match status" value="1"/>
</dbReference>
<feature type="domain" description="TFIIF beta subunit N-terminal" evidence="12">
    <location>
        <begin position="51"/>
        <end position="190"/>
    </location>
</feature>
<dbReference type="Gene3D" id="1.10.10.10">
    <property type="entry name" value="Winged helix-like DNA-binding domain superfamily/Winged helix DNA-binding domain"/>
    <property type="match status" value="1"/>
</dbReference>
<comment type="subcellular location">
    <subcellularLocation>
        <location evidence="1">Nucleus</location>
    </subcellularLocation>
</comment>
<feature type="compositionally biased region" description="Basic and acidic residues" evidence="10">
    <location>
        <begin position="365"/>
        <end position="375"/>
    </location>
</feature>
<protein>
    <recommendedName>
        <fullName evidence="3">Transcription initiation factor IIF subunit beta</fullName>
    </recommendedName>
    <alternativeName>
        <fullName evidence="9">TFIIF medium subunit</fullName>
    </alternativeName>
    <alternativeName>
        <fullName evidence="8">TFIIF-beta</fullName>
    </alternativeName>
</protein>
<evidence type="ECO:0000256" key="1">
    <source>
        <dbReference type="ARBA" id="ARBA00004123"/>
    </source>
</evidence>
<organism evidence="13 14">
    <name type="scientific">Rhodotorula toruloides</name>
    <name type="common">Yeast</name>
    <name type="synonym">Rhodosporidium toruloides</name>
    <dbReference type="NCBI Taxonomy" id="5286"/>
    <lineage>
        <taxon>Eukaryota</taxon>
        <taxon>Fungi</taxon>
        <taxon>Dikarya</taxon>
        <taxon>Basidiomycota</taxon>
        <taxon>Pucciniomycotina</taxon>
        <taxon>Microbotryomycetes</taxon>
        <taxon>Sporidiobolales</taxon>
        <taxon>Sporidiobolaceae</taxon>
        <taxon>Rhodotorula</taxon>
    </lineage>
</organism>
<keyword evidence="14" id="KW-1185">Reference proteome</keyword>
<feature type="compositionally biased region" description="Low complexity" evidence="10">
    <location>
        <begin position="348"/>
        <end position="364"/>
    </location>
</feature>
<dbReference type="PANTHER" id="PTHR10445:SF0">
    <property type="entry name" value="GENERAL TRANSCRIPTION FACTOR IIF SUBUNIT 2"/>
    <property type="match status" value="1"/>
</dbReference>
<feature type="region of interest" description="Disordered" evidence="10">
    <location>
        <begin position="345"/>
        <end position="409"/>
    </location>
</feature>
<feature type="compositionally biased region" description="Acidic residues" evidence="10">
    <location>
        <begin position="395"/>
        <end position="409"/>
    </location>
</feature>
<evidence type="ECO:0000313" key="13">
    <source>
        <dbReference type="EMBL" id="CTR09482.1"/>
    </source>
</evidence>
<proteinExistence type="inferred from homology"/>
<evidence type="ECO:0000313" key="14">
    <source>
        <dbReference type="Proteomes" id="UP000199069"/>
    </source>
</evidence>
<dbReference type="GO" id="GO:0003677">
    <property type="term" value="F:DNA binding"/>
    <property type="evidence" value="ECO:0007669"/>
    <property type="project" value="UniProtKB-KW"/>
</dbReference>
<dbReference type="SUPFAM" id="SSF50916">
    <property type="entry name" value="Rap30/74 interaction domains"/>
    <property type="match status" value="1"/>
</dbReference>